<dbReference type="Proteomes" id="UP000018144">
    <property type="component" value="Unassembled WGS sequence"/>
</dbReference>
<dbReference type="eggNOG" id="KOG0254">
    <property type="taxonomic scope" value="Eukaryota"/>
</dbReference>
<dbReference type="NCBIfam" id="TIGR00879">
    <property type="entry name" value="SP"/>
    <property type="match status" value="1"/>
</dbReference>
<keyword evidence="11" id="KW-1185">Reference proteome</keyword>
<dbReference type="GO" id="GO:0016020">
    <property type="term" value="C:membrane"/>
    <property type="evidence" value="ECO:0007669"/>
    <property type="project" value="UniProtKB-SubCell"/>
</dbReference>
<sequence>MASTSASKGPLPLPIAVQAPVLEASAIVSEIAAKDTRPWYQKSNLRSLYLLMIPGLLGVEYTSGFDSSMMNGIQTITFWEEYFDNPKEARLGILSASYSLGSICALPLVPWVNEKYGRKFAIYLGSVIMIIGAVLQGASQHFAMFVISRVILGYGIPFAIVAASSLIGELAHPRERPIMTSLFNCSWFVGAIIAAGVTLGTFDMKSNWSWRIPSYLQFVPSVTQIAALYWIPESPRYLVMKDRHDEARAILVKYHAEGDETSELVNGEMAQIKATIEVEIENKKMGWREFFTSAANRKRAVLALCVGVFAQWSGNGPLSFYLKKILDQVGITDRREQNILNVGITCWQLVNGAAAAMAVRRVKRRTMYLTCVCGMLAVYIMLTTSSARYAMTGTKGAGVATIVAIFCYSPFYNMGFNALTYTYLVEIFPYTIRAKGITMQQLFGRLATFINVFVNPIGLDTIGWRYYLWYCVWITVEIIVIYCIFPETSKHTLEELAFLFEGQEMQDRVDAKVLKGMEANALAEGVEHREMVQSPEQTV</sequence>
<evidence type="ECO:0000256" key="1">
    <source>
        <dbReference type="ARBA" id="ARBA00004141"/>
    </source>
</evidence>
<protein>
    <submittedName>
        <fullName evidence="10">Similar to Lactose permease acc. no. P07921</fullName>
    </submittedName>
</protein>
<evidence type="ECO:0000313" key="11">
    <source>
        <dbReference type="Proteomes" id="UP000018144"/>
    </source>
</evidence>
<dbReference type="InterPro" id="IPR036259">
    <property type="entry name" value="MFS_trans_sf"/>
</dbReference>
<feature type="transmembrane region" description="Helical" evidence="8">
    <location>
        <begin position="367"/>
        <end position="391"/>
    </location>
</feature>
<keyword evidence="6 8" id="KW-0472">Membrane</keyword>
<evidence type="ECO:0000256" key="7">
    <source>
        <dbReference type="RuleBase" id="RU003346"/>
    </source>
</evidence>
<organism evidence="10 11">
    <name type="scientific">Pyronema omphalodes (strain CBS 100304)</name>
    <name type="common">Pyronema confluens</name>
    <dbReference type="NCBI Taxonomy" id="1076935"/>
    <lineage>
        <taxon>Eukaryota</taxon>
        <taxon>Fungi</taxon>
        <taxon>Dikarya</taxon>
        <taxon>Ascomycota</taxon>
        <taxon>Pezizomycotina</taxon>
        <taxon>Pezizomycetes</taxon>
        <taxon>Pezizales</taxon>
        <taxon>Pyronemataceae</taxon>
        <taxon>Pyronema</taxon>
    </lineage>
</organism>
<dbReference type="InterPro" id="IPR050360">
    <property type="entry name" value="MFS_Sugar_Transporters"/>
</dbReference>
<dbReference type="OrthoDB" id="6133115at2759"/>
<comment type="similarity">
    <text evidence="2 7">Belongs to the major facilitator superfamily. Sugar transporter (TC 2.A.1.1) family.</text>
</comment>
<dbReference type="EMBL" id="HF935380">
    <property type="protein sequence ID" value="CCX07898.1"/>
    <property type="molecule type" value="Genomic_DNA"/>
</dbReference>
<dbReference type="Pfam" id="PF00083">
    <property type="entry name" value="Sugar_tr"/>
    <property type="match status" value="1"/>
</dbReference>
<feature type="transmembrane region" description="Helical" evidence="8">
    <location>
        <begin position="151"/>
        <end position="170"/>
    </location>
</feature>
<keyword evidence="3 7" id="KW-0813">Transport</keyword>
<keyword evidence="4 8" id="KW-0812">Transmembrane</keyword>
<reference evidence="10 11" key="1">
    <citation type="journal article" date="2013" name="PLoS Genet.">
        <title>The genome and development-dependent transcriptomes of Pyronema confluens: a window into fungal evolution.</title>
        <authorList>
            <person name="Traeger S."/>
            <person name="Altegoer F."/>
            <person name="Freitag M."/>
            <person name="Gabaldon T."/>
            <person name="Kempken F."/>
            <person name="Kumar A."/>
            <person name="Marcet-Houben M."/>
            <person name="Poggeler S."/>
            <person name="Stajich J.E."/>
            <person name="Nowrousian M."/>
        </authorList>
    </citation>
    <scope>NUCLEOTIDE SEQUENCE [LARGE SCALE GENOMIC DNA]</scope>
    <source>
        <strain evidence="11">CBS 100304</strain>
        <tissue evidence="10">Vegetative mycelium</tissue>
    </source>
</reference>
<feature type="transmembrane region" description="Helical" evidence="8">
    <location>
        <begin position="397"/>
        <end position="424"/>
    </location>
</feature>
<dbReference type="GO" id="GO:0005351">
    <property type="term" value="F:carbohydrate:proton symporter activity"/>
    <property type="evidence" value="ECO:0007669"/>
    <property type="project" value="TreeGrafter"/>
</dbReference>
<dbReference type="OMA" id="FYNIGWN"/>
<proteinExistence type="inferred from homology"/>
<evidence type="ECO:0000313" key="10">
    <source>
        <dbReference type="EMBL" id="CCX07898.1"/>
    </source>
</evidence>
<evidence type="ECO:0000256" key="6">
    <source>
        <dbReference type="ARBA" id="ARBA00023136"/>
    </source>
</evidence>
<evidence type="ECO:0000256" key="3">
    <source>
        <dbReference type="ARBA" id="ARBA00022448"/>
    </source>
</evidence>
<name>U4L0X2_PYROM</name>
<dbReference type="InterPro" id="IPR020846">
    <property type="entry name" value="MFS_dom"/>
</dbReference>
<dbReference type="InterPro" id="IPR005828">
    <property type="entry name" value="MFS_sugar_transport-like"/>
</dbReference>
<evidence type="ECO:0000256" key="4">
    <source>
        <dbReference type="ARBA" id="ARBA00022692"/>
    </source>
</evidence>
<dbReference type="Gene3D" id="1.20.1250.20">
    <property type="entry name" value="MFS general substrate transporter like domains"/>
    <property type="match status" value="1"/>
</dbReference>
<dbReference type="InterPro" id="IPR003663">
    <property type="entry name" value="Sugar/inositol_transpt"/>
</dbReference>
<feature type="transmembrane region" description="Helical" evidence="8">
    <location>
        <begin position="182"/>
        <end position="202"/>
    </location>
</feature>
<evidence type="ECO:0000256" key="2">
    <source>
        <dbReference type="ARBA" id="ARBA00010992"/>
    </source>
</evidence>
<feature type="transmembrane region" description="Helical" evidence="8">
    <location>
        <begin position="466"/>
        <end position="485"/>
    </location>
</feature>
<feature type="transmembrane region" description="Helical" evidence="8">
    <location>
        <begin position="47"/>
        <end position="65"/>
    </location>
</feature>
<evidence type="ECO:0000256" key="8">
    <source>
        <dbReference type="SAM" id="Phobius"/>
    </source>
</evidence>
<gene>
    <name evidence="10" type="ORF">PCON_07487</name>
</gene>
<dbReference type="PANTHER" id="PTHR48022:SF29">
    <property type="entry name" value="SUGAR TRANSPORTER, PUTATIVE (AFU_ORTHOLOGUE AFUA_6G14500)-RELATED"/>
    <property type="match status" value="1"/>
</dbReference>
<dbReference type="PANTHER" id="PTHR48022">
    <property type="entry name" value="PLASTIDIC GLUCOSE TRANSPORTER 4"/>
    <property type="match status" value="1"/>
</dbReference>
<evidence type="ECO:0000256" key="5">
    <source>
        <dbReference type="ARBA" id="ARBA00022989"/>
    </source>
</evidence>
<feature type="transmembrane region" description="Helical" evidence="8">
    <location>
        <begin position="436"/>
        <end position="454"/>
    </location>
</feature>
<keyword evidence="5 8" id="KW-1133">Transmembrane helix</keyword>
<dbReference type="AlphaFoldDB" id="U4L0X2"/>
<comment type="subcellular location">
    <subcellularLocation>
        <location evidence="1">Membrane</location>
        <topology evidence="1">Multi-pass membrane protein</topology>
    </subcellularLocation>
</comment>
<feature type="domain" description="Major facilitator superfamily (MFS) profile" evidence="9">
    <location>
        <begin position="52"/>
        <end position="489"/>
    </location>
</feature>
<feature type="transmembrane region" description="Helical" evidence="8">
    <location>
        <begin position="120"/>
        <end position="139"/>
    </location>
</feature>
<dbReference type="FunFam" id="1.20.1250.20:FF:000117">
    <property type="entry name" value="MFS hexose transporter"/>
    <property type="match status" value="1"/>
</dbReference>
<dbReference type="PROSITE" id="PS50850">
    <property type="entry name" value="MFS"/>
    <property type="match status" value="1"/>
</dbReference>
<dbReference type="SUPFAM" id="SSF103473">
    <property type="entry name" value="MFS general substrate transporter"/>
    <property type="match status" value="1"/>
</dbReference>
<feature type="transmembrane region" description="Helical" evidence="8">
    <location>
        <begin position="214"/>
        <end position="231"/>
    </location>
</feature>
<feature type="transmembrane region" description="Helical" evidence="8">
    <location>
        <begin position="89"/>
        <end position="108"/>
    </location>
</feature>
<evidence type="ECO:0000259" key="9">
    <source>
        <dbReference type="PROSITE" id="PS50850"/>
    </source>
</evidence>
<accession>U4L0X2</accession>